<dbReference type="PIRSF" id="PIRSF009467">
    <property type="entry name" value="Ureas_acces_UreF"/>
    <property type="match status" value="1"/>
</dbReference>
<proteinExistence type="inferred from homology"/>
<evidence type="ECO:0000256" key="3">
    <source>
        <dbReference type="HAMAP-Rule" id="MF_01385"/>
    </source>
</evidence>
<keyword evidence="3" id="KW-0963">Cytoplasm</keyword>
<protein>
    <recommendedName>
        <fullName evidence="3">Urease accessory protein UreF</fullName>
    </recommendedName>
</protein>
<evidence type="ECO:0000256" key="1">
    <source>
        <dbReference type="ARBA" id="ARBA00022988"/>
    </source>
</evidence>
<dbReference type="GO" id="GO:0016151">
    <property type="term" value="F:nickel cation binding"/>
    <property type="evidence" value="ECO:0007669"/>
    <property type="project" value="UniProtKB-UniRule"/>
</dbReference>
<comment type="subunit">
    <text evidence="3">UreD, UreF and UreG form a complex that acts as a GTP-hydrolysis-dependent molecular chaperone, activating the urease apoprotein by helping to assemble the nickel containing metallocenter of UreC. The UreE protein probably delivers the nickel.</text>
</comment>
<sequence length="224" mass="23255">MTTAMSTDTPTAMSDADLLTLTQWLSPAFPVGAYAYSHGLEAAIADGEVTSAEVLEGWLADVLRFGAGRSDAILLVHAMRSEAAFDELAGLAEALAASAERHRETIEQGAAFTRAVNALTGAERPPVALPVAVGAAAAGLTLPPERVAALYLHAFASNLVSAAVRFIPLGQTEGQAVLGALHPLIAELADEAARAPLTEIGTASFGADLAAMRHERQDVRLFKT</sequence>
<dbReference type="Gene3D" id="1.10.4190.10">
    <property type="entry name" value="Urease accessory protein UreF"/>
    <property type="match status" value="1"/>
</dbReference>
<dbReference type="GO" id="GO:0005737">
    <property type="term" value="C:cytoplasm"/>
    <property type="evidence" value="ECO:0007669"/>
    <property type="project" value="UniProtKB-SubCell"/>
</dbReference>
<dbReference type="AlphaFoldDB" id="A0A239DAG4"/>
<comment type="function">
    <text evidence="3">Required for maturation of urease via the functional incorporation of the urease nickel metallocenter.</text>
</comment>
<comment type="similarity">
    <text evidence="3">Belongs to the UreF family.</text>
</comment>
<evidence type="ECO:0000313" key="5">
    <source>
        <dbReference type="Proteomes" id="UP000198426"/>
    </source>
</evidence>
<evidence type="ECO:0000313" key="4">
    <source>
        <dbReference type="EMBL" id="SNS29426.1"/>
    </source>
</evidence>
<accession>A0A239DAG4</accession>
<evidence type="ECO:0000256" key="2">
    <source>
        <dbReference type="ARBA" id="ARBA00023186"/>
    </source>
</evidence>
<dbReference type="HAMAP" id="MF_01385">
    <property type="entry name" value="UreF"/>
    <property type="match status" value="1"/>
</dbReference>
<dbReference type="PANTHER" id="PTHR33620:SF1">
    <property type="entry name" value="UREASE ACCESSORY PROTEIN F"/>
    <property type="match status" value="1"/>
</dbReference>
<reference evidence="4 5" key="1">
    <citation type="submission" date="2017-06" db="EMBL/GenBank/DDBJ databases">
        <authorList>
            <person name="Kim H.J."/>
            <person name="Triplett B.A."/>
        </authorList>
    </citation>
    <scope>NUCLEOTIDE SEQUENCE [LARGE SCALE GENOMIC DNA]</scope>
    <source>
        <strain evidence="4 5">DSM 29339</strain>
    </source>
</reference>
<dbReference type="EMBL" id="FZOY01000001">
    <property type="protein sequence ID" value="SNS29426.1"/>
    <property type="molecule type" value="Genomic_DNA"/>
</dbReference>
<name>A0A239DAG4_9RHOB</name>
<dbReference type="Pfam" id="PF01730">
    <property type="entry name" value="UreF"/>
    <property type="match status" value="1"/>
</dbReference>
<organism evidence="4 5">
    <name type="scientific">Tropicimonas sediminicola</name>
    <dbReference type="NCBI Taxonomy" id="1031541"/>
    <lineage>
        <taxon>Bacteria</taxon>
        <taxon>Pseudomonadati</taxon>
        <taxon>Pseudomonadota</taxon>
        <taxon>Alphaproteobacteria</taxon>
        <taxon>Rhodobacterales</taxon>
        <taxon>Roseobacteraceae</taxon>
        <taxon>Tropicimonas</taxon>
    </lineage>
</organism>
<comment type="subcellular location">
    <subcellularLocation>
        <location evidence="3">Cytoplasm</location>
    </subcellularLocation>
</comment>
<dbReference type="Proteomes" id="UP000198426">
    <property type="component" value="Unassembled WGS sequence"/>
</dbReference>
<keyword evidence="5" id="KW-1185">Reference proteome</keyword>
<dbReference type="PANTHER" id="PTHR33620">
    <property type="entry name" value="UREASE ACCESSORY PROTEIN F"/>
    <property type="match status" value="1"/>
</dbReference>
<keyword evidence="2 3" id="KW-0143">Chaperone</keyword>
<dbReference type="InterPro" id="IPR038277">
    <property type="entry name" value="UreF_sf"/>
</dbReference>
<keyword evidence="1 3" id="KW-0996">Nickel insertion</keyword>
<dbReference type="InterPro" id="IPR002639">
    <property type="entry name" value="UreF"/>
</dbReference>
<gene>
    <name evidence="3" type="primary">ureF</name>
    <name evidence="4" type="ORF">SAMN05421757_101731</name>
</gene>